<gene>
    <name evidence="3" type="primary">LOC113793723</name>
</gene>
<name>A0A6P6Y2U8_DERPT</name>
<dbReference type="InterPro" id="IPR043646">
    <property type="entry name" value="Chropara_Vmeth_dom"/>
</dbReference>
<reference evidence="3" key="1">
    <citation type="submission" date="2025-08" db="UniProtKB">
        <authorList>
            <consortium name="RefSeq"/>
        </authorList>
    </citation>
    <scope>IDENTIFICATION</scope>
    <source>
        <strain evidence="3">Airmid</strain>
    </source>
</reference>
<evidence type="ECO:0000259" key="1">
    <source>
        <dbReference type="Pfam" id="PF19223"/>
    </source>
</evidence>
<dbReference type="InParanoid" id="A0A6P6Y2U8"/>
<keyword evidence="2" id="KW-1185">Reference proteome</keyword>
<dbReference type="KEGG" id="dpte:113793723"/>
<dbReference type="RefSeq" id="XP_027199585.1">
    <property type="nucleotide sequence ID" value="XM_027343784.1"/>
</dbReference>
<evidence type="ECO:0000313" key="3">
    <source>
        <dbReference type="RefSeq" id="XP_027199585.1"/>
    </source>
</evidence>
<organism evidence="2 3">
    <name type="scientific">Dermatophagoides pteronyssinus</name>
    <name type="common">European house dust mite</name>
    <dbReference type="NCBI Taxonomy" id="6956"/>
    <lineage>
        <taxon>Eukaryota</taxon>
        <taxon>Metazoa</taxon>
        <taxon>Ecdysozoa</taxon>
        <taxon>Arthropoda</taxon>
        <taxon>Chelicerata</taxon>
        <taxon>Arachnida</taxon>
        <taxon>Acari</taxon>
        <taxon>Acariformes</taxon>
        <taxon>Sarcoptiformes</taxon>
        <taxon>Astigmata</taxon>
        <taxon>Psoroptidia</taxon>
        <taxon>Analgoidea</taxon>
        <taxon>Pyroglyphidae</taxon>
        <taxon>Dermatophagoidinae</taxon>
        <taxon>Dermatophagoides</taxon>
    </lineage>
</organism>
<evidence type="ECO:0000313" key="2">
    <source>
        <dbReference type="Proteomes" id="UP000515146"/>
    </source>
</evidence>
<dbReference type="Pfam" id="PF19223">
    <property type="entry name" value="Chropara_Vmeth"/>
    <property type="match status" value="1"/>
</dbReference>
<protein>
    <submittedName>
        <fullName evidence="3">Uncharacterized protein LOC113793723</fullName>
    </submittedName>
</protein>
<feature type="domain" description="Chroparavirus methyltransferase" evidence="1">
    <location>
        <begin position="58"/>
        <end position="193"/>
    </location>
</feature>
<sequence>MLNLSFTLTYIPVYNCVLAKRCFRTICLLACDWLIAISVNVLITSIVMWRNKEGADRHCCPKRYELPYCLLSHVDYHLTKDQLCEMVTGPTFLVRHRMRNGNVGVSGNDHEATIRIIGDYCHMEVSGGQSYYHPFIDMGDSNTDTEGTIVSKNGAFNWSLLGTTGSTSIYYCFPHYGMFGSCDDPNVYERQNRRVYINRDGSATCFSTTVDLYFDIDTMPYTYDLHS</sequence>
<accession>A0A6P6Y2U8</accession>
<proteinExistence type="predicted"/>
<dbReference type="AlphaFoldDB" id="A0A6P6Y2U8"/>
<dbReference type="Proteomes" id="UP000515146">
    <property type="component" value="Unplaced"/>
</dbReference>